<sequence length="451" mass="50829">MDSLPAELLQVVFEAFVHISRGNPRALGLVSHRWRSIVYATPSLWSHIALLGKTNLRLPIGAPDPSYTRCRAAKELESILIRAGSTKLDVWISVESMEILSDKWTTIDSNWLSKRCRKLTIYGASWSGNPWIRHLAEVEELVVSRPPLQSAELWEDLQEHSIKLSSLELSGADVHLLAQFPKLSRRLRNVRVMDSEELRTVNSENLRLDSVECLLWSGAHPGNPVPPTTTHLRTLKLYRYREVVVPKAIWNSLTELWLLRPVRGSVRLVQGSLALLALKTLILEGDWVELSCIYAPALKTLRMMRWWATAGECRSALLSCTLRPPVVYIEVCVTAATLFLLLQGVWSGIEELHCIYNFTDDLDPFPEKLADHLCQSWLTHAKAPICPQLTTFTMLLDYTLRPAAVGDAVQVKAVVRKMVERRKAFAPLAIVLLGIRKSGIYGVSTEWASFS</sequence>
<accession>G4TX02</accession>
<organism evidence="2 3">
    <name type="scientific">Serendipita indica (strain DSM 11827)</name>
    <name type="common">Root endophyte fungus</name>
    <name type="synonym">Piriformospora indica</name>
    <dbReference type="NCBI Taxonomy" id="1109443"/>
    <lineage>
        <taxon>Eukaryota</taxon>
        <taxon>Fungi</taxon>
        <taxon>Dikarya</taxon>
        <taxon>Basidiomycota</taxon>
        <taxon>Agaricomycotina</taxon>
        <taxon>Agaricomycetes</taxon>
        <taxon>Sebacinales</taxon>
        <taxon>Serendipitaceae</taxon>
        <taxon>Serendipita</taxon>
    </lineage>
</organism>
<dbReference type="InterPro" id="IPR001810">
    <property type="entry name" value="F-box_dom"/>
</dbReference>
<dbReference type="InParanoid" id="G4TX02"/>
<dbReference type="EMBL" id="CAFZ01000534">
    <property type="protein sequence ID" value="CCA75845.1"/>
    <property type="molecule type" value="Genomic_DNA"/>
</dbReference>
<dbReference type="HOGENOM" id="CLU_550004_0_0_1"/>
<gene>
    <name evidence="2" type="ORF">PIIN_09833</name>
</gene>
<proteinExistence type="predicted"/>
<dbReference type="PROSITE" id="PS50181">
    <property type="entry name" value="FBOX"/>
    <property type="match status" value="1"/>
</dbReference>
<reference evidence="2 3" key="1">
    <citation type="journal article" date="2011" name="PLoS Pathog.">
        <title>Endophytic Life Strategies Decoded by Genome and Transcriptome Analyses of the Mutualistic Root Symbiont Piriformospora indica.</title>
        <authorList>
            <person name="Zuccaro A."/>
            <person name="Lahrmann U."/>
            <person name="Guldener U."/>
            <person name="Langen G."/>
            <person name="Pfiffi S."/>
            <person name="Biedenkopf D."/>
            <person name="Wong P."/>
            <person name="Samans B."/>
            <person name="Grimm C."/>
            <person name="Basiewicz M."/>
            <person name="Murat C."/>
            <person name="Martin F."/>
            <person name="Kogel K.H."/>
        </authorList>
    </citation>
    <scope>NUCLEOTIDE SEQUENCE [LARGE SCALE GENOMIC DNA]</scope>
    <source>
        <strain evidence="2 3">DSM 11827</strain>
    </source>
</reference>
<comment type="caution">
    <text evidence="2">The sequence shown here is derived from an EMBL/GenBank/DDBJ whole genome shotgun (WGS) entry which is preliminary data.</text>
</comment>
<evidence type="ECO:0000313" key="2">
    <source>
        <dbReference type="EMBL" id="CCA75845.1"/>
    </source>
</evidence>
<protein>
    <recommendedName>
        <fullName evidence="1">F-box domain-containing protein</fullName>
    </recommendedName>
</protein>
<name>G4TX02_SERID</name>
<keyword evidence="3" id="KW-1185">Reference proteome</keyword>
<evidence type="ECO:0000313" key="3">
    <source>
        <dbReference type="Proteomes" id="UP000007148"/>
    </source>
</evidence>
<dbReference type="OrthoDB" id="3139399at2759"/>
<dbReference type="Proteomes" id="UP000007148">
    <property type="component" value="Unassembled WGS sequence"/>
</dbReference>
<dbReference type="AlphaFoldDB" id="G4TX02"/>
<evidence type="ECO:0000259" key="1">
    <source>
        <dbReference type="PROSITE" id="PS50181"/>
    </source>
</evidence>
<feature type="domain" description="F-box" evidence="1">
    <location>
        <begin position="1"/>
        <end position="48"/>
    </location>
</feature>